<dbReference type="AlphaFoldDB" id="A0A645JHQ7"/>
<name>A0A645JHQ7_9ZZZZ</name>
<accession>A0A645JHQ7</accession>
<gene>
    <name evidence="2" type="ORF">SDC9_206852</name>
</gene>
<reference evidence="2" key="1">
    <citation type="submission" date="2019-08" db="EMBL/GenBank/DDBJ databases">
        <authorList>
            <person name="Kucharzyk K."/>
            <person name="Murdoch R.W."/>
            <person name="Higgins S."/>
            <person name="Loffler F."/>
        </authorList>
    </citation>
    <scope>NUCLEOTIDE SEQUENCE</scope>
</reference>
<sequence>MEKDRIREIKEEEDAKSHARWQERKEQEAEAAKAEPKEGLRLTTMTQEQIAARIGTTPEKLKELLDSVRCEEFANMAHEQMMKPIRDAVKNQTAFINSIRKCN</sequence>
<organism evidence="2">
    <name type="scientific">bioreactor metagenome</name>
    <dbReference type="NCBI Taxonomy" id="1076179"/>
    <lineage>
        <taxon>unclassified sequences</taxon>
        <taxon>metagenomes</taxon>
        <taxon>ecological metagenomes</taxon>
    </lineage>
</organism>
<comment type="caution">
    <text evidence="2">The sequence shown here is derived from an EMBL/GenBank/DDBJ whole genome shotgun (WGS) entry which is preliminary data.</text>
</comment>
<proteinExistence type="predicted"/>
<protein>
    <submittedName>
        <fullName evidence="2">Uncharacterized protein</fullName>
    </submittedName>
</protein>
<evidence type="ECO:0000313" key="2">
    <source>
        <dbReference type="EMBL" id="MPN59133.1"/>
    </source>
</evidence>
<feature type="region of interest" description="Disordered" evidence="1">
    <location>
        <begin position="1"/>
        <end position="40"/>
    </location>
</feature>
<dbReference type="EMBL" id="VSSQ01132787">
    <property type="protein sequence ID" value="MPN59133.1"/>
    <property type="molecule type" value="Genomic_DNA"/>
</dbReference>
<evidence type="ECO:0000256" key="1">
    <source>
        <dbReference type="SAM" id="MobiDB-lite"/>
    </source>
</evidence>